<dbReference type="Gene3D" id="1.20.5.340">
    <property type="match status" value="2"/>
</dbReference>
<dbReference type="Proteomes" id="UP000186955">
    <property type="component" value="Unassembled WGS sequence"/>
</dbReference>
<dbReference type="STRING" id="1316194.A0A1Q5SRP2"/>
<dbReference type="PANTHER" id="PTHR10039">
    <property type="entry name" value="AMELOGENIN"/>
    <property type="match status" value="1"/>
</dbReference>
<name>A0A1Q5SRP2_9EURO</name>
<dbReference type="InterPro" id="IPR056884">
    <property type="entry name" value="NPHP3-like_N"/>
</dbReference>
<evidence type="ECO:0000313" key="5">
    <source>
        <dbReference type="EMBL" id="OKO90664.1"/>
    </source>
</evidence>
<feature type="compositionally biased region" description="Acidic residues" evidence="2">
    <location>
        <begin position="864"/>
        <end position="878"/>
    </location>
</feature>
<evidence type="ECO:0000259" key="3">
    <source>
        <dbReference type="Pfam" id="PF22939"/>
    </source>
</evidence>
<evidence type="ECO:0000256" key="1">
    <source>
        <dbReference type="ARBA" id="ARBA00022737"/>
    </source>
</evidence>
<keyword evidence="1" id="KW-0677">Repeat</keyword>
<protein>
    <submittedName>
        <fullName evidence="5">Uncharacterized protein</fullName>
    </submittedName>
</protein>
<accession>A0A1Q5SRP2</accession>
<comment type="caution">
    <text evidence="5">The sequence shown here is derived from an EMBL/GenBank/DDBJ whole genome shotgun (WGS) entry which is preliminary data.</text>
</comment>
<evidence type="ECO:0000256" key="2">
    <source>
        <dbReference type="SAM" id="MobiDB-lite"/>
    </source>
</evidence>
<feature type="domain" description="GPI inositol-deacylase winged helix" evidence="3">
    <location>
        <begin position="170"/>
        <end position="253"/>
    </location>
</feature>
<dbReference type="PANTHER" id="PTHR10039:SF14">
    <property type="entry name" value="NACHT DOMAIN-CONTAINING PROTEIN"/>
    <property type="match status" value="1"/>
</dbReference>
<keyword evidence="6" id="KW-1185">Reference proteome</keyword>
<dbReference type="InterPro" id="IPR054471">
    <property type="entry name" value="GPIID_WHD"/>
</dbReference>
<dbReference type="Pfam" id="PF24883">
    <property type="entry name" value="NPHP3_N"/>
    <property type="match status" value="1"/>
</dbReference>
<proteinExistence type="predicted"/>
<sequence>MEPNIEPNSILSVRGHQYPATTNFGNLHQGDHYETVNHIYNQEQDHAAAAICAVLHQLFCAREDLFQKHAKKVVEQHGDYLKADFDALWQLLLSVVSDPSAGKVICILDALDECREPDRGRLIQGLELFYKLTLKLVRNNLGQTKKKLLKQINDLPQDVNTAYERILERCNGRNKQAGRRLLKIIVAARRPLRLSEIDVMLEIDTDSKYCSDLDLEGPSKREVWICDACGLFVKILDSRVYLIHQTARDFLLRREGEMVTQGKWQHSIDLQDAHLTLAKLCIVYLLLDDFRRDYRSRREDSKAEHGFLLYSANYWVSHTQQAGLIELDWVEKIAKLCEINDGSVSFWLGYHSDRLSWEKGIHEQQPPLFWAAQWGLVQIVAFFLDNHEMKITEDVIKTAVSNHENGKAILELLLGQKGAGFQITDGVLQAAAANRGDASHMMKSLLARESPNKITKEVIRTAIRNARCGQEVLKILLGYPEANTEITDKIIMAVAYNQENGIHMLEMLLDRSSIKITDDGLKAAASSGHAGKIMMKLLLEKRSPDIQLIHELFKIAMENSGSGDGVIKVLLDHRGADIFVTSEMIQAIVTNEQNGAATLKVLLDERGASVKITDEVVNMALENRCNGVLLIKLLLKYRGPGIIKDDMIHAIAASDRSEVAMINLLLEQRQDFKITDDLISEALRNERCGGAVVKVLLAKRGAPLHIDDQIIQAVSANELARCDLIDILLQQGDVIIKCTENIIRMAVEDEAIQYAVERLLFESGTELSFRVTDEMLEMAMPIPTLQAELRVARMEQDMKRYVESRGGLPAVGMGSMRIPRAGQPAHPAHPENPRYFELFGGFAGFGAFEDSERFEWFEGSDGSEGFEDFEDSEDAEET</sequence>
<dbReference type="InterPro" id="IPR055530">
    <property type="entry name" value="DUF7104"/>
</dbReference>
<organism evidence="5 6">
    <name type="scientific">Penicillium subrubescens</name>
    <dbReference type="NCBI Taxonomy" id="1316194"/>
    <lineage>
        <taxon>Eukaryota</taxon>
        <taxon>Fungi</taxon>
        <taxon>Dikarya</taxon>
        <taxon>Ascomycota</taxon>
        <taxon>Pezizomycotina</taxon>
        <taxon>Eurotiomycetes</taxon>
        <taxon>Eurotiomycetidae</taxon>
        <taxon>Eurotiales</taxon>
        <taxon>Aspergillaceae</taxon>
        <taxon>Penicillium</taxon>
    </lineage>
</organism>
<feature type="domain" description="Nephrocystin 3-like N-terminal" evidence="4">
    <location>
        <begin position="41"/>
        <end position="127"/>
    </location>
</feature>
<evidence type="ECO:0000259" key="4">
    <source>
        <dbReference type="Pfam" id="PF24883"/>
    </source>
</evidence>
<gene>
    <name evidence="5" type="ORF">PENSUB_13381</name>
</gene>
<dbReference type="Pfam" id="PF22939">
    <property type="entry name" value="WHD_GPIID"/>
    <property type="match status" value="1"/>
</dbReference>
<reference evidence="5 6" key="1">
    <citation type="submission" date="2016-10" db="EMBL/GenBank/DDBJ databases">
        <title>Genome sequence of the ascomycete fungus Penicillium subrubescens.</title>
        <authorList>
            <person name="De Vries R.P."/>
            <person name="Peng M."/>
            <person name="Dilokpimol A."/>
            <person name="Hilden K."/>
            <person name="Makela M.R."/>
            <person name="Grigoriev I."/>
            <person name="Riley R."/>
            <person name="Granchi Z."/>
        </authorList>
    </citation>
    <scope>NUCLEOTIDE SEQUENCE [LARGE SCALE GENOMIC DNA]</scope>
    <source>
        <strain evidence="5 6">CBS 132785</strain>
    </source>
</reference>
<evidence type="ECO:0000313" key="6">
    <source>
        <dbReference type="Proteomes" id="UP000186955"/>
    </source>
</evidence>
<dbReference type="AlphaFoldDB" id="A0A1Q5SRP2"/>
<dbReference type="EMBL" id="MNBE01000757">
    <property type="protein sequence ID" value="OKO90664.1"/>
    <property type="molecule type" value="Genomic_DNA"/>
</dbReference>
<feature type="region of interest" description="Disordered" evidence="2">
    <location>
        <begin position="858"/>
        <end position="878"/>
    </location>
</feature>
<dbReference type="Pfam" id="PF23397">
    <property type="entry name" value="DUF7104"/>
    <property type="match status" value="7"/>
</dbReference>